<dbReference type="InterPro" id="IPR001841">
    <property type="entry name" value="Znf_RING"/>
</dbReference>
<keyword evidence="16 23" id="KW-0472">Membrane</keyword>
<evidence type="ECO:0000256" key="19">
    <source>
        <dbReference type="ARBA" id="ARBA00069169"/>
    </source>
</evidence>
<feature type="compositionally biased region" description="Polar residues" evidence="22">
    <location>
        <begin position="615"/>
        <end position="629"/>
    </location>
</feature>
<dbReference type="GO" id="GO:0016567">
    <property type="term" value="P:protein ubiquitination"/>
    <property type="evidence" value="ECO:0007669"/>
    <property type="project" value="UniProtKB-UniPathway"/>
</dbReference>
<feature type="chain" id="PRO_5030155724" description="E3 ubiquitin-protein ligase ZNRF3" evidence="24">
    <location>
        <begin position="29"/>
        <end position="897"/>
    </location>
</feature>
<evidence type="ECO:0000256" key="14">
    <source>
        <dbReference type="ARBA" id="ARBA00022833"/>
    </source>
</evidence>
<feature type="region of interest" description="Disordered" evidence="22">
    <location>
        <begin position="685"/>
        <end position="713"/>
    </location>
</feature>
<feature type="transmembrane region" description="Helical" evidence="23">
    <location>
        <begin position="189"/>
        <end position="211"/>
    </location>
</feature>
<feature type="domain" description="RING-type" evidence="25">
    <location>
        <begin position="266"/>
        <end position="307"/>
    </location>
</feature>
<dbReference type="PROSITE" id="PS50089">
    <property type="entry name" value="ZF_RING_2"/>
    <property type="match status" value="1"/>
</dbReference>
<evidence type="ECO:0000256" key="15">
    <source>
        <dbReference type="ARBA" id="ARBA00022989"/>
    </source>
</evidence>
<keyword evidence="8" id="KW-0879">Wnt signaling pathway</keyword>
<evidence type="ECO:0000256" key="16">
    <source>
        <dbReference type="ARBA" id="ARBA00023136"/>
    </source>
</evidence>
<keyword evidence="9 23" id="KW-0812">Transmembrane</keyword>
<dbReference type="GO" id="GO:0016055">
    <property type="term" value="P:Wnt signaling pathway"/>
    <property type="evidence" value="ECO:0007669"/>
    <property type="project" value="UniProtKB-KW"/>
</dbReference>
<evidence type="ECO:0000256" key="23">
    <source>
        <dbReference type="SAM" id="Phobius"/>
    </source>
</evidence>
<name>A0A6I8RMV8_XENTR</name>
<evidence type="ECO:0000256" key="21">
    <source>
        <dbReference type="PROSITE-ProRule" id="PRU00175"/>
    </source>
</evidence>
<evidence type="ECO:0000256" key="20">
    <source>
        <dbReference type="ARBA" id="ARBA00077187"/>
    </source>
</evidence>
<evidence type="ECO:0000256" key="6">
    <source>
        <dbReference type="ARBA" id="ARBA00022475"/>
    </source>
</evidence>
<dbReference type="GO" id="GO:0008270">
    <property type="term" value="F:zinc ion binding"/>
    <property type="evidence" value="ECO:0007669"/>
    <property type="project" value="UniProtKB-KW"/>
</dbReference>
<comment type="similarity">
    <text evidence="4">Belongs to the ZNRF3 family.</text>
</comment>
<evidence type="ECO:0000313" key="26">
    <source>
        <dbReference type="Ensembl" id="ENSXETP00000082010"/>
    </source>
</evidence>
<comment type="pathway">
    <text evidence="3">Protein modification; protein ubiquitination.</text>
</comment>
<evidence type="ECO:0000259" key="25">
    <source>
        <dbReference type="PROSITE" id="PS50089"/>
    </source>
</evidence>
<keyword evidence="7" id="KW-0808">Transferase</keyword>
<evidence type="ECO:0000256" key="7">
    <source>
        <dbReference type="ARBA" id="ARBA00022679"/>
    </source>
</evidence>
<dbReference type="InterPro" id="IPR051073">
    <property type="entry name" value="ZNRF3_Arkadia_E3_ligases"/>
</dbReference>
<accession>A0A6I8RMV8</accession>
<dbReference type="Ensembl" id="ENSXETT00000079013">
    <property type="protein sequence ID" value="ENSXETP00000082010"/>
    <property type="gene ID" value="ENSXETG00000019942"/>
</dbReference>
<dbReference type="CDD" id="cd16799">
    <property type="entry name" value="RING-H2_ZNRF3"/>
    <property type="match status" value="1"/>
</dbReference>
<comment type="function">
    <text evidence="18">E3 ubiquitin-protein ligase that acts as a negative regulator of the Wnt signaling pathway by mediating the ubiquitination and subsequent degradation of Wnt receptor complex components. Along with RSPO2 and RNF43, constitutes a master switch that governs limb specification.</text>
</comment>
<keyword evidence="12 21" id="KW-0863">Zinc-finger</keyword>
<dbReference type="InterPro" id="IPR040700">
    <property type="entry name" value="ZNRF-3_ecto"/>
</dbReference>
<evidence type="ECO:0000256" key="9">
    <source>
        <dbReference type="ARBA" id="ARBA00022692"/>
    </source>
</evidence>
<dbReference type="Bgee" id="ENSXETG00000019942">
    <property type="expression patterns" value="Expressed in surface structure and 20 other cell types or tissues"/>
</dbReference>
<feature type="region of interest" description="Disordered" evidence="22">
    <location>
        <begin position="650"/>
        <end position="673"/>
    </location>
</feature>
<dbReference type="FunFam" id="3.30.40.10:FF:000075">
    <property type="entry name" value="Putative e3 ubiquitin-protein ligase rnf43"/>
    <property type="match status" value="1"/>
</dbReference>
<comment type="subcellular location">
    <subcellularLocation>
        <location evidence="2">Cell membrane</location>
        <topology evidence="2">Single-pass type I membrane protein</topology>
    </subcellularLocation>
</comment>
<sequence length="897" mass="97394">MKEPRIRGGLPLVWLWVLLAVAPGESLAKETAFVEVVLFESSPNGDYKTHTTELQGRFSRAGATISAEGEIVQMHPLGLCNNNDEEDLYEYGWVGVVKLEQPEMDPKPCLTVLGKAKRAVQRGATAVIFDVSDNPDAVEQLNQGLEDPLKRPVVYMKGMDAIKLMNIVNKQKGARARIQHRPPRQPTEYFDMGIFLAFFVVVSLVCLILLIKIKLKQRRSQNSMNRMAVQALEKMETRKFKAKGKVPREGSCGGLDTLSSSSTSDCAICLEKYIDGEELRVIPCTHRFHKRCVDPWLLQNHTCPHCRHNIIEQKKGGHGPVCVENSSNRGRQQQQQRVILPVHYPGRVQRTGPIAAYPTRTSMGPHGNPITVLTVERPLEPDLYPARTPTFLAGYRPVSLDHASSGHHCDLEHPPYPAPPAGHGFRRAKYSGRGFNNGTCYSQYETMYQHYYFQGLSYPHQQEVGGSQAPRVVENGHNHSFHSGNNMLYQPAPTLMHMAPPSSVGSCYLHSQHQHRSVCSGYLADVPCSDSSSSSSASSAQGHASSSDSMLDCTEASNQGVYGSCSTFRSSLSSDFDPYVYRSRSPARTGGGDAPGCGGEGGTGSGRGRVECRSHQTFPNSPSRDRLSSCSMEMNYSSNSSLERRGAVISSGTVPDASVSISQGGGKDRRGPEKGCTCCFQRQAGDPSSDCTNLYLGPDPHQTSGPSSSGGLYSVTSSILHRTDPGTVLGHPSRPCCLYEENHGSCYNEDYAVSIQYALAEAAAAAAAAAVAGCEAGQPIPIIPEDPGYDGGLECVGHVSWEMEGEEEEEEVLYCQEGPCCALAEETRALCRSTGKEGAGSTTANAPAYMWVNEPTKPICLATQQQHRCLGPSISFRGRDPSAIITLRSCFSPSGTR</sequence>
<keyword evidence="11 24" id="KW-0732">Signal</keyword>
<dbReference type="Pfam" id="PF18212">
    <property type="entry name" value="ZNRF_3_ecto"/>
    <property type="match status" value="1"/>
</dbReference>
<evidence type="ECO:0000256" key="8">
    <source>
        <dbReference type="ARBA" id="ARBA00022687"/>
    </source>
</evidence>
<dbReference type="EC" id="2.3.2.27" evidence="5"/>
<dbReference type="PANTHER" id="PTHR16200">
    <property type="entry name" value="RING ZINC FINGER"/>
    <property type="match status" value="1"/>
</dbReference>
<dbReference type="Pfam" id="PF13639">
    <property type="entry name" value="zf-RING_2"/>
    <property type="match status" value="1"/>
</dbReference>
<dbReference type="SMART" id="SM00184">
    <property type="entry name" value="RING"/>
    <property type="match status" value="1"/>
</dbReference>
<dbReference type="Xenbase" id="XB-GENE-5937936">
    <property type="gene designation" value="znrf3"/>
</dbReference>
<dbReference type="InterPro" id="IPR013083">
    <property type="entry name" value="Znf_RING/FYVE/PHD"/>
</dbReference>
<gene>
    <name evidence="26" type="primary">znrf3</name>
</gene>
<feature type="region of interest" description="Disordered" evidence="22">
    <location>
        <begin position="583"/>
        <end position="629"/>
    </location>
</feature>
<dbReference type="UniPathway" id="UPA00143"/>
<evidence type="ECO:0000256" key="13">
    <source>
        <dbReference type="ARBA" id="ARBA00022786"/>
    </source>
</evidence>
<keyword evidence="14" id="KW-0862">Zinc</keyword>
<dbReference type="SUPFAM" id="SSF57850">
    <property type="entry name" value="RING/U-box"/>
    <property type="match status" value="1"/>
</dbReference>
<reference evidence="26" key="1">
    <citation type="journal article" date="2010" name="Science">
        <title>The genome of the Western clawed frog Xenopus tropicalis.</title>
        <authorList>
            <person name="Hellsten U."/>
            <person name="Harland R.M."/>
            <person name="Gilchrist M.J."/>
            <person name="Hendrix D."/>
            <person name="Jurka J."/>
            <person name="Kapitonov V."/>
            <person name="Ovcharenko I."/>
            <person name="Putnam N.H."/>
            <person name="Shu S."/>
            <person name="Taher L."/>
            <person name="Blitz I.L."/>
            <person name="Blumberg B."/>
            <person name="Dichmann D.S."/>
            <person name="Dubchak I."/>
            <person name="Amaya E."/>
            <person name="Detter J.C."/>
            <person name="Fletcher R."/>
            <person name="Gerhard D.S."/>
            <person name="Goodstein D."/>
            <person name="Graves T."/>
            <person name="Grigoriev I.V."/>
            <person name="Grimwood J."/>
            <person name="Kawashima T."/>
            <person name="Lindquist E."/>
            <person name="Lucas S.M."/>
            <person name="Mead P.E."/>
            <person name="Mitros T."/>
            <person name="Ogino H."/>
            <person name="Ohta Y."/>
            <person name="Poliakov A.V."/>
            <person name="Pollet N."/>
            <person name="Robert J."/>
            <person name="Salamov A."/>
            <person name="Sater A.K."/>
            <person name="Schmutz J."/>
            <person name="Terry A."/>
            <person name="Vize P.D."/>
            <person name="Warren W.C."/>
            <person name="Wells D."/>
            <person name="Wills A."/>
            <person name="Wilson R.K."/>
            <person name="Zimmerman L.B."/>
            <person name="Zorn A.M."/>
            <person name="Grainger R."/>
            <person name="Grammer T."/>
            <person name="Khokha M.K."/>
            <person name="Richardson P.M."/>
            <person name="Rokhsar D.S."/>
        </authorList>
    </citation>
    <scope>NUCLEOTIDE SEQUENCE [LARGE SCALE GENOMIC DNA]</scope>
    <source>
        <strain evidence="26">Nigerian</strain>
    </source>
</reference>
<feature type="compositionally biased region" description="Gly residues" evidence="22">
    <location>
        <begin position="589"/>
        <end position="607"/>
    </location>
</feature>
<evidence type="ECO:0000256" key="10">
    <source>
        <dbReference type="ARBA" id="ARBA00022723"/>
    </source>
</evidence>
<evidence type="ECO:0000256" key="11">
    <source>
        <dbReference type="ARBA" id="ARBA00022729"/>
    </source>
</evidence>
<dbReference type="AlphaFoldDB" id="A0A6I8RMV8"/>
<keyword evidence="15 23" id="KW-1133">Transmembrane helix</keyword>
<dbReference type="InterPro" id="IPR045903">
    <property type="entry name" value="ZNRF3_Znf_RING"/>
</dbReference>
<evidence type="ECO:0000256" key="5">
    <source>
        <dbReference type="ARBA" id="ARBA00012483"/>
    </source>
</evidence>
<evidence type="ECO:0000256" key="12">
    <source>
        <dbReference type="ARBA" id="ARBA00022771"/>
    </source>
</evidence>
<dbReference type="GO" id="GO:0005886">
    <property type="term" value="C:plasma membrane"/>
    <property type="evidence" value="ECO:0007669"/>
    <property type="project" value="UniProtKB-SubCell"/>
</dbReference>
<evidence type="ECO:0000256" key="4">
    <source>
        <dbReference type="ARBA" id="ARBA00008759"/>
    </source>
</evidence>
<evidence type="ECO:0000256" key="18">
    <source>
        <dbReference type="ARBA" id="ARBA00053234"/>
    </source>
</evidence>
<evidence type="ECO:0000256" key="22">
    <source>
        <dbReference type="SAM" id="MobiDB-lite"/>
    </source>
</evidence>
<dbReference type="GeneTree" id="ENSGT00940000154006"/>
<protein>
    <recommendedName>
        <fullName evidence="19">E3 ubiquitin-protein ligase ZNRF3</fullName>
        <ecNumber evidence="5">2.3.2.27</ecNumber>
    </recommendedName>
    <alternativeName>
        <fullName evidence="20">RING-type E3 ubiquitin transferase ZNRF3</fullName>
    </alternativeName>
    <alternativeName>
        <fullName evidence="17">Zinc/RING finger protein 3</fullName>
    </alternativeName>
</protein>
<proteinExistence type="inferred from homology"/>
<keyword evidence="13" id="KW-0833">Ubl conjugation pathway</keyword>
<dbReference type="GO" id="GO:0030178">
    <property type="term" value="P:negative regulation of Wnt signaling pathway"/>
    <property type="evidence" value="ECO:0007669"/>
    <property type="project" value="UniProtKB-ARBA"/>
</dbReference>
<dbReference type="FunFam" id="3.50.30.30:FF:000018">
    <property type="entry name" value="E3 ubiquitin-protein ligase ZNRF3"/>
    <property type="match status" value="1"/>
</dbReference>
<evidence type="ECO:0000256" key="24">
    <source>
        <dbReference type="SAM" id="SignalP"/>
    </source>
</evidence>
<feature type="signal peptide" evidence="24">
    <location>
        <begin position="1"/>
        <end position="28"/>
    </location>
</feature>
<comment type="catalytic activity">
    <reaction evidence="1">
        <text>S-ubiquitinyl-[E2 ubiquitin-conjugating enzyme]-L-cysteine + [acceptor protein]-L-lysine = [E2 ubiquitin-conjugating enzyme]-L-cysteine + N(6)-ubiquitinyl-[acceptor protein]-L-lysine.</text>
        <dbReference type="EC" id="2.3.2.27"/>
    </reaction>
</comment>
<evidence type="ECO:0000256" key="17">
    <source>
        <dbReference type="ARBA" id="ARBA00029838"/>
    </source>
</evidence>
<keyword evidence="6" id="KW-1003">Cell membrane</keyword>
<evidence type="ECO:0000256" key="3">
    <source>
        <dbReference type="ARBA" id="ARBA00004906"/>
    </source>
</evidence>
<reference evidence="26" key="2">
    <citation type="submission" date="2020-05" db="UniProtKB">
        <authorList>
            <consortium name="Ensembl"/>
        </authorList>
    </citation>
    <scope>IDENTIFICATION</scope>
</reference>
<keyword evidence="10" id="KW-0479">Metal-binding</keyword>
<evidence type="ECO:0000256" key="1">
    <source>
        <dbReference type="ARBA" id="ARBA00000900"/>
    </source>
</evidence>
<dbReference type="Gene3D" id="3.30.40.10">
    <property type="entry name" value="Zinc/RING finger domain, C3HC4 (zinc finger)"/>
    <property type="match status" value="1"/>
</dbReference>
<organism evidence="26">
    <name type="scientific">Xenopus tropicalis</name>
    <name type="common">Western clawed frog</name>
    <name type="synonym">Silurana tropicalis</name>
    <dbReference type="NCBI Taxonomy" id="8364"/>
    <lineage>
        <taxon>Eukaryota</taxon>
        <taxon>Metazoa</taxon>
        <taxon>Chordata</taxon>
        <taxon>Craniata</taxon>
        <taxon>Vertebrata</taxon>
        <taxon>Euteleostomi</taxon>
        <taxon>Amphibia</taxon>
        <taxon>Batrachia</taxon>
        <taxon>Anura</taxon>
        <taxon>Pipoidea</taxon>
        <taxon>Pipidae</taxon>
        <taxon>Xenopodinae</taxon>
        <taxon>Xenopus</taxon>
        <taxon>Silurana</taxon>
    </lineage>
</organism>
<evidence type="ECO:0000256" key="2">
    <source>
        <dbReference type="ARBA" id="ARBA00004251"/>
    </source>
</evidence>
<dbReference type="Gene3D" id="3.50.30.30">
    <property type="match status" value="1"/>
</dbReference>
<dbReference type="GO" id="GO:0061630">
    <property type="term" value="F:ubiquitin protein ligase activity"/>
    <property type="evidence" value="ECO:0007669"/>
    <property type="project" value="UniProtKB-EC"/>
</dbReference>